<keyword evidence="1" id="KW-0175">Coiled coil</keyword>
<gene>
    <name evidence="3" type="ORF">RFI_32342</name>
</gene>
<organism evidence="3 4">
    <name type="scientific">Reticulomyxa filosa</name>
    <dbReference type="NCBI Taxonomy" id="46433"/>
    <lineage>
        <taxon>Eukaryota</taxon>
        <taxon>Sar</taxon>
        <taxon>Rhizaria</taxon>
        <taxon>Retaria</taxon>
        <taxon>Foraminifera</taxon>
        <taxon>Monothalamids</taxon>
        <taxon>Reticulomyxidae</taxon>
        <taxon>Reticulomyxa</taxon>
    </lineage>
</organism>
<keyword evidence="4" id="KW-1185">Reference proteome</keyword>
<comment type="caution">
    <text evidence="3">The sequence shown here is derived from an EMBL/GenBank/DDBJ whole genome shotgun (WGS) entry which is preliminary data.</text>
</comment>
<protein>
    <submittedName>
        <fullName evidence="3">Uncharacterized protein</fullName>
    </submittedName>
</protein>
<evidence type="ECO:0000313" key="4">
    <source>
        <dbReference type="Proteomes" id="UP000023152"/>
    </source>
</evidence>
<evidence type="ECO:0000256" key="2">
    <source>
        <dbReference type="SAM" id="MobiDB-lite"/>
    </source>
</evidence>
<feature type="compositionally biased region" description="Polar residues" evidence="2">
    <location>
        <begin position="269"/>
        <end position="283"/>
    </location>
</feature>
<accession>X6LTT8</accession>
<proteinExistence type="predicted"/>
<sequence length="283" mass="32661">MTKIFQCTNQRFWGKELFNHELIEHEKQRSQDFEKCKDEISQLGYIYIYLRLKKTSLFLNKKNEKLQDSEKSEFKEYRRNESKCTKTIQVNVMMQQRCTEFELKFRKMLEAIKNSNEYIGQFQEMKKTMLKQNKEFRQNKKDLQSKYTQLNAFNEATKLSADTIYRKNETLETLCKNLQQQNDALKDCLKLHGIEFQSQSISLDLLTEATSSSSSVVPNANANTNVDAQSTAHSSTSNKNDVVTVVGVPVSSDGDVTNTDTPPKEDHSSAQSDPQQTSTQESK</sequence>
<name>X6LTT8_RETFI</name>
<dbReference type="EMBL" id="ASPP01028596">
    <property type="protein sequence ID" value="ETO05054.1"/>
    <property type="molecule type" value="Genomic_DNA"/>
</dbReference>
<feature type="compositionally biased region" description="Low complexity" evidence="2">
    <location>
        <begin position="242"/>
        <end position="257"/>
    </location>
</feature>
<reference evidence="3 4" key="1">
    <citation type="journal article" date="2013" name="Curr. Biol.">
        <title>The Genome of the Foraminiferan Reticulomyxa filosa.</title>
        <authorList>
            <person name="Glockner G."/>
            <person name="Hulsmann N."/>
            <person name="Schleicher M."/>
            <person name="Noegel A.A."/>
            <person name="Eichinger L."/>
            <person name="Gallinger C."/>
            <person name="Pawlowski J."/>
            <person name="Sierra R."/>
            <person name="Euteneuer U."/>
            <person name="Pillet L."/>
            <person name="Moustafa A."/>
            <person name="Platzer M."/>
            <person name="Groth M."/>
            <person name="Szafranski K."/>
            <person name="Schliwa M."/>
        </authorList>
    </citation>
    <scope>NUCLEOTIDE SEQUENCE [LARGE SCALE GENOMIC DNA]</scope>
</reference>
<dbReference type="AlphaFoldDB" id="X6LTT8"/>
<feature type="coiled-coil region" evidence="1">
    <location>
        <begin position="126"/>
        <end position="188"/>
    </location>
</feature>
<evidence type="ECO:0000256" key="1">
    <source>
        <dbReference type="SAM" id="Coils"/>
    </source>
</evidence>
<feature type="compositionally biased region" description="Polar residues" evidence="2">
    <location>
        <begin position="227"/>
        <end position="241"/>
    </location>
</feature>
<evidence type="ECO:0000313" key="3">
    <source>
        <dbReference type="EMBL" id="ETO05054.1"/>
    </source>
</evidence>
<feature type="region of interest" description="Disordered" evidence="2">
    <location>
        <begin position="227"/>
        <end position="283"/>
    </location>
</feature>
<dbReference type="Proteomes" id="UP000023152">
    <property type="component" value="Unassembled WGS sequence"/>
</dbReference>